<sequence length="155" mass="17471">MLSERSRMRIADQSCPQYPTRTIQGRVDDRGWKSRPDTVRNISPGSRRRRLTFAARHCGPEQSTLFDPELRARKSTIADKAMNDRGCASRTGVARNIRPGPSKDEWTIAARHSPQYQSRESNTSTHLRGQALRTRAVHVIRSGTTCKDVDHCGQG</sequence>
<proteinExistence type="predicted"/>
<dbReference type="AlphaFoldDB" id="A0A8S9L1L5"/>
<accession>A0A8S9L1L5</accession>
<protein>
    <submittedName>
        <fullName evidence="1">Uncharacterized protein</fullName>
    </submittedName>
</protein>
<gene>
    <name evidence="1" type="ORF">F2Q70_00027226</name>
</gene>
<comment type="caution">
    <text evidence="1">The sequence shown here is derived from an EMBL/GenBank/DDBJ whole genome shotgun (WGS) entry which is preliminary data.</text>
</comment>
<name>A0A8S9L1L5_BRACR</name>
<organism evidence="1">
    <name type="scientific">Brassica cretica</name>
    <name type="common">Mustard</name>
    <dbReference type="NCBI Taxonomy" id="69181"/>
    <lineage>
        <taxon>Eukaryota</taxon>
        <taxon>Viridiplantae</taxon>
        <taxon>Streptophyta</taxon>
        <taxon>Embryophyta</taxon>
        <taxon>Tracheophyta</taxon>
        <taxon>Spermatophyta</taxon>
        <taxon>Magnoliopsida</taxon>
        <taxon>eudicotyledons</taxon>
        <taxon>Gunneridae</taxon>
        <taxon>Pentapetalae</taxon>
        <taxon>rosids</taxon>
        <taxon>malvids</taxon>
        <taxon>Brassicales</taxon>
        <taxon>Brassicaceae</taxon>
        <taxon>Brassiceae</taxon>
        <taxon>Brassica</taxon>
    </lineage>
</organism>
<evidence type="ECO:0000313" key="1">
    <source>
        <dbReference type="EMBL" id="KAF2601890.1"/>
    </source>
</evidence>
<dbReference type="EMBL" id="QGKY02000094">
    <property type="protein sequence ID" value="KAF2601890.1"/>
    <property type="molecule type" value="Genomic_DNA"/>
</dbReference>
<reference evidence="1" key="1">
    <citation type="submission" date="2019-12" db="EMBL/GenBank/DDBJ databases">
        <title>Genome sequencing and annotation of Brassica cretica.</title>
        <authorList>
            <person name="Studholme D.J."/>
            <person name="Sarris P.F."/>
        </authorList>
    </citation>
    <scope>NUCLEOTIDE SEQUENCE</scope>
    <source>
        <strain evidence="1">PFS-102/07</strain>
        <tissue evidence="1">Leaf</tissue>
    </source>
</reference>